<dbReference type="Proteomes" id="UP000671960">
    <property type="component" value="Chromosome"/>
</dbReference>
<dbReference type="EMBL" id="CP050854">
    <property type="protein sequence ID" value="QTF07608.1"/>
    <property type="molecule type" value="Genomic_DNA"/>
</dbReference>
<gene>
    <name evidence="2" type="ORF">HC231_06475</name>
</gene>
<sequence length="94" mass="9369">MIIAIQPIRGSLLSAVWLPILSACRSGTRGRRTAPATGNVLAATADVVSAADDAGLSADGIPYAASTRYAAAGHDSSAISPPSSSPPYAAAARF</sequence>
<accession>A0ABX7UV83</accession>
<protein>
    <submittedName>
        <fullName evidence="2">PE domain-containing protein</fullName>
    </submittedName>
</protein>
<proteinExistence type="predicted"/>
<organism evidence="2 3">
    <name type="scientific">Brenneria izadpanahii</name>
    <dbReference type="NCBI Taxonomy" id="2722756"/>
    <lineage>
        <taxon>Bacteria</taxon>
        <taxon>Pseudomonadati</taxon>
        <taxon>Pseudomonadota</taxon>
        <taxon>Gammaproteobacteria</taxon>
        <taxon>Enterobacterales</taxon>
        <taxon>Pectobacteriaceae</taxon>
        <taxon>Brenneria</taxon>
    </lineage>
</organism>
<evidence type="ECO:0000256" key="1">
    <source>
        <dbReference type="SAM" id="MobiDB-lite"/>
    </source>
</evidence>
<keyword evidence="3" id="KW-1185">Reference proteome</keyword>
<evidence type="ECO:0000313" key="3">
    <source>
        <dbReference type="Proteomes" id="UP000671960"/>
    </source>
</evidence>
<feature type="compositionally biased region" description="Low complexity" evidence="1">
    <location>
        <begin position="76"/>
        <end position="94"/>
    </location>
</feature>
<evidence type="ECO:0000313" key="2">
    <source>
        <dbReference type="EMBL" id="QTF07608.1"/>
    </source>
</evidence>
<reference evidence="2 3" key="1">
    <citation type="submission" date="2020-03" db="EMBL/GenBank/DDBJ databases">
        <authorList>
            <person name="Bakhshi Ganjeh M."/>
        </authorList>
    </citation>
    <scope>NUCLEOTIDE SEQUENCE [LARGE SCALE GENOMIC DNA]</scope>
    <source>
        <strain evidence="3">Iran 50</strain>
    </source>
</reference>
<name>A0ABX7UV83_9GAMM</name>
<feature type="region of interest" description="Disordered" evidence="1">
    <location>
        <begin position="74"/>
        <end position="94"/>
    </location>
</feature>